<dbReference type="KEGG" id="mmao:MMOS7_08760"/>
<dbReference type="Gene3D" id="2.180.10.10">
    <property type="entry name" value="RHS repeat-associated core"/>
    <property type="match status" value="1"/>
</dbReference>
<dbReference type="GeneID" id="10982363"/>
<gene>
    <name evidence="2" type="ORF">MMOS7_08760</name>
</gene>
<dbReference type="InterPro" id="IPR050708">
    <property type="entry name" value="T6SS_VgrG/RHS"/>
</dbReference>
<sequence length="410" mass="45228">MHRSYKITTISDYGYSETPFHAPTTYNGDNLTYDSNGNLIEDGEFTYIYNDANQISEVRYKDNNSLVEKYWYDSEGRRIKKENSAGELTYYINKYFEIENGTITTYFFRDDERVAKQSVNGTDWYLPDHLGSTNLLVNESGSEVERTEYFPYGQVQFGGSEKYGFTGQENDANTGLMYYGARYYSPEYRIFIQPDTMLPSLYNPQALNRYSYTLNNPVKYTDPSGHVVQIVAAALTAGALATLISIGTQVYNAEGDFSQVSYSEAFAVGAVTSVSVAVGCMVAGAAVGAFAVEGTLEALAISEGVGAVTTNVCQETMEYSYGVGDSEFDLTEIGVESGKDVFVSLFCKGVKIDAGTTKYVNTKDNVKTDTYNQALDTGKEVTIQTTAKVIINAISDSNDDDSDKKNNDNI</sequence>
<organism evidence="2 3">
    <name type="scientific">Methanococcus maripaludis OS7</name>
    <dbReference type="NCBI Taxonomy" id="637915"/>
    <lineage>
        <taxon>Archaea</taxon>
        <taxon>Methanobacteriati</taxon>
        <taxon>Methanobacteriota</taxon>
        <taxon>Methanomada group</taxon>
        <taxon>Methanococci</taxon>
        <taxon>Methanococcales</taxon>
        <taxon>Methanococcaceae</taxon>
        <taxon>Methanococcus</taxon>
    </lineage>
</organism>
<name>A0A2Z5PG27_METMI</name>
<keyword evidence="1" id="KW-0472">Membrane</keyword>
<dbReference type="Proteomes" id="UP000263689">
    <property type="component" value="Chromosome"/>
</dbReference>
<dbReference type="RefSeq" id="WP_013999272.1">
    <property type="nucleotide sequence ID" value="NZ_AP011528.1"/>
</dbReference>
<dbReference type="PANTHER" id="PTHR32305">
    <property type="match status" value="1"/>
</dbReference>
<dbReference type="PANTHER" id="PTHR32305:SF15">
    <property type="entry name" value="PROTEIN RHSA-RELATED"/>
    <property type="match status" value="1"/>
</dbReference>
<proteinExistence type="predicted"/>
<reference evidence="2 3" key="1">
    <citation type="submission" date="2009-06" db="EMBL/GenBank/DDBJ databases">
        <title>Molecular Evidence for Microbiologically Influenced Corrosion from genome of Methanogen.</title>
        <authorList>
            <person name="Ito N."/>
            <person name="Tsurumaru H."/>
            <person name="Shimizu A."/>
            <person name="Harada T."/>
            <person name="Hosoyama A."/>
            <person name="Horikawa H."/>
            <person name="Wakai S."/>
            <person name="Sasaki K."/>
            <person name="Nishijima K."/>
            <person name="Ataku H."/>
            <person name="Yamazaki J."/>
            <person name="Mise M."/>
            <person name="Yamazaki S."/>
            <person name="Tanikawa S."/>
            <person name="Harayama S."/>
            <person name="Fujita N."/>
        </authorList>
    </citation>
    <scope>NUCLEOTIDE SEQUENCE [LARGE SCALE GENOMIC DNA]</scope>
    <source>
        <strain evidence="3">OS7 ( NBRC 103642)</strain>
    </source>
</reference>
<evidence type="ECO:0000313" key="3">
    <source>
        <dbReference type="Proteomes" id="UP000263689"/>
    </source>
</evidence>
<keyword evidence="1" id="KW-1133">Transmembrane helix</keyword>
<dbReference type="AlphaFoldDB" id="A0A2Z5PG27"/>
<protein>
    <submittedName>
        <fullName evidence="2">Uncharacterized protein</fullName>
    </submittedName>
</protein>
<evidence type="ECO:0000256" key="1">
    <source>
        <dbReference type="SAM" id="Phobius"/>
    </source>
</evidence>
<dbReference type="EMBL" id="AP011528">
    <property type="protein sequence ID" value="BAP62962.1"/>
    <property type="molecule type" value="Genomic_DNA"/>
</dbReference>
<dbReference type="InterPro" id="IPR022385">
    <property type="entry name" value="Rhs_assc_core"/>
</dbReference>
<dbReference type="NCBIfam" id="TIGR03696">
    <property type="entry name" value="Rhs_assc_core"/>
    <property type="match status" value="1"/>
</dbReference>
<evidence type="ECO:0000313" key="2">
    <source>
        <dbReference type="EMBL" id="BAP62962.1"/>
    </source>
</evidence>
<feature type="transmembrane region" description="Helical" evidence="1">
    <location>
        <begin position="227"/>
        <end position="246"/>
    </location>
</feature>
<accession>A0A2Z5PG27</accession>
<feature type="transmembrane region" description="Helical" evidence="1">
    <location>
        <begin position="266"/>
        <end position="292"/>
    </location>
</feature>
<keyword evidence="1" id="KW-0812">Transmembrane</keyword>